<evidence type="ECO:0000313" key="2">
    <source>
        <dbReference type="Proteomes" id="UP001056120"/>
    </source>
</evidence>
<protein>
    <submittedName>
        <fullName evidence="1">Uncharacterized protein</fullName>
    </submittedName>
</protein>
<dbReference type="Proteomes" id="UP001056120">
    <property type="component" value="Linkage Group LG15"/>
</dbReference>
<comment type="caution">
    <text evidence="1">The sequence shown here is derived from an EMBL/GenBank/DDBJ whole genome shotgun (WGS) entry which is preliminary data.</text>
</comment>
<accession>A0ACB9FYI5</accession>
<sequence length="83" mass="9607">MLRVNLATRKRGRPLVIDDQQNRRGRGPISPSKLQIGKIKTCFCHPHVIFNSLVEMTWLGRQRVKRVERTTTPLRAKCFAIPN</sequence>
<name>A0ACB9FYI5_9ASTR</name>
<keyword evidence="2" id="KW-1185">Reference proteome</keyword>
<reference evidence="1 2" key="2">
    <citation type="journal article" date="2022" name="Mol. Ecol. Resour.">
        <title>The genomes of chicory, endive, great burdock and yacon provide insights into Asteraceae paleo-polyploidization history and plant inulin production.</title>
        <authorList>
            <person name="Fan W."/>
            <person name="Wang S."/>
            <person name="Wang H."/>
            <person name="Wang A."/>
            <person name="Jiang F."/>
            <person name="Liu H."/>
            <person name="Zhao H."/>
            <person name="Xu D."/>
            <person name="Zhang Y."/>
        </authorList>
    </citation>
    <scope>NUCLEOTIDE SEQUENCE [LARGE SCALE GENOMIC DNA]</scope>
    <source>
        <strain evidence="2">cv. Yunnan</strain>
        <tissue evidence="1">Leaves</tissue>
    </source>
</reference>
<reference evidence="2" key="1">
    <citation type="journal article" date="2022" name="Mol. Ecol. Resour.">
        <title>The genomes of chicory, endive, great burdock and yacon provide insights into Asteraceae palaeo-polyploidization history and plant inulin production.</title>
        <authorList>
            <person name="Fan W."/>
            <person name="Wang S."/>
            <person name="Wang H."/>
            <person name="Wang A."/>
            <person name="Jiang F."/>
            <person name="Liu H."/>
            <person name="Zhao H."/>
            <person name="Xu D."/>
            <person name="Zhang Y."/>
        </authorList>
    </citation>
    <scope>NUCLEOTIDE SEQUENCE [LARGE SCALE GENOMIC DNA]</scope>
    <source>
        <strain evidence="2">cv. Yunnan</strain>
    </source>
</reference>
<evidence type="ECO:0000313" key="1">
    <source>
        <dbReference type="EMBL" id="KAI3775885.1"/>
    </source>
</evidence>
<organism evidence="1 2">
    <name type="scientific">Smallanthus sonchifolius</name>
    <dbReference type="NCBI Taxonomy" id="185202"/>
    <lineage>
        <taxon>Eukaryota</taxon>
        <taxon>Viridiplantae</taxon>
        <taxon>Streptophyta</taxon>
        <taxon>Embryophyta</taxon>
        <taxon>Tracheophyta</taxon>
        <taxon>Spermatophyta</taxon>
        <taxon>Magnoliopsida</taxon>
        <taxon>eudicotyledons</taxon>
        <taxon>Gunneridae</taxon>
        <taxon>Pentapetalae</taxon>
        <taxon>asterids</taxon>
        <taxon>campanulids</taxon>
        <taxon>Asterales</taxon>
        <taxon>Asteraceae</taxon>
        <taxon>Asteroideae</taxon>
        <taxon>Heliantheae alliance</taxon>
        <taxon>Millerieae</taxon>
        <taxon>Smallanthus</taxon>
    </lineage>
</organism>
<dbReference type="EMBL" id="CM042032">
    <property type="protein sequence ID" value="KAI3775885.1"/>
    <property type="molecule type" value="Genomic_DNA"/>
</dbReference>
<proteinExistence type="predicted"/>
<gene>
    <name evidence="1" type="ORF">L1987_45642</name>
</gene>